<keyword evidence="1" id="KW-0812">Transmembrane</keyword>
<evidence type="ECO:0000256" key="1">
    <source>
        <dbReference type="SAM" id="Phobius"/>
    </source>
</evidence>
<comment type="caution">
    <text evidence="2">The sequence shown here is derived from an EMBL/GenBank/DDBJ whole genome shotgun (WGS) entry which is preliminary data.</text>
</comment>
<keyword evidence="1" id="KW-1133">Transmembrane helix</keyword>
<evidence type="ECO:0000313" key="3">
    <source>
        <dbReference type="Proteomes" id="UP000032439"/>
    </source>
</evidence>
<keyword evidence="1" id="KW-0472">Membrane</keyword>
<protein>
    <submittedName>
        <fullName evidence="2">Uncharacterized protein</fullName>
    </submittedName>
</protein>
<dbReference type="Proteomes" id="UP000032439">
    <property type="component" value="Unassembled WGS sequence"/>
</dbReference>
<dbReference type="AlphaFoldDB" id="A0A0D7DZJ5"/>
<proteinExistence type="predicted"/>
<feature type="transmembrane region" description="Helical" evidence="1">
    <location>
        <begin position="87"/>
        <end position="113"/>
    </location>
</feature>
<name>A0A0D7DZJ5_STUST</name>
<dbReference type="PATRIC" id="fig|316.110.peg.2283"/>
<sequence>MSIWVPAIPSDDVVMTRLKWKEVAMPSHDSVKCQCCGKMMVPKTIFSRGFYGGWGWWLGGGRPVSSCCPFCLSERWDGSSPDVREAVWYQALGVVLAFLFTFMVLVALIFGIGLFDAVFGVRSSWLPDLIALVCAIYAGRSFYKWFTHIPAQR</sequence>
<reference evidence="2 3" key="1">
    <citation type="submission" date="2014-11" db="EMBL/GenBank/DDBJ databases">
        <title>Genomics and ecophysiology of heterotrophic nitrogen fixing bacteria isolated from estuarine surface water.</title>
        <authorList>
            <person name="Bentzon-Tilia M."/>
            <person name="Severin I."/>
            <person name="Hansen L.H."/>
            <person name="Riemann L."/>
        </authorList>
    </citation>
    <scope>NUCLEOTIDE SEQUENCE [LARGE SCALE GENOMIC DNA]</scope>
    <source>
        <strain evidence="2 3">BAL361</strain>
    </source>
</reference>
<evidence type="ECO:0000313" key="2">
    <source>
        <dbReference type="EMBL" id="KIZ33640.1"/>
    </source>
</evidence>
<dbReference type="EMBL" id="JXXD01000234">
    <property type="protein sequence ID" value="KIZ33640.1"/>
    <property type="molecule type" value="Genomic_DNA"/>
</dbReference>
<feature type="transmembrane region" description="Helical" evidence="1">
    <location>
        <begin position="125"/>
        <end position="143"/>
    </location>
</feature>
<organism evidence="2 3">
    <name type="scientific">Stutzerimonas stutzeri</name>
    <name type="common">Pseudomonas stutzeri</name>
    <dbReference type="NCBI Taxonomy" id="316"/>
    <lineage>
        <taxon>Bacteria</taxon>
        <taxon>Pseudomonadati</taxon>
        <taxon>Pseudomonadota</taxon>
        <taxon>Gammaproteobacteria</taxon>
        <taxon>Pseudomonadales</taxon>
        <taxon>Pseudomonadaceae</taxon>
        <taxon>Stutzerimonas</taxon>
    </lineage>
</organism>
<gene>
    <name evidence="2" type="ORF">LO50_19975</name>
</gene>
<accession>A0A0D7DZJ5</accession>